<evidence type="ECO:0000313" key="1">
    <source>
        <dbReference type="EMBL" id="QTA91844.1"/>
    </source>
</evidence>
<dbReference type="KEGG" id="dmm:dnm_079180"/>
<dbReference type="AlphaFoldDB" id="A0A975GSB0"/>
<dbReference type="EMBL" id="CP061800">
    <property type="protein sequence ID" value="QTA91844.1"/>
    <property type="molecule type" value="Genomic_DNA"/>
</dbReference>
<protein>
    <submittedName>
        <fullName evidence="1">Uncharacterized protein</fullName>
    </submittedName>
</protein>
<accession>A0A975GSB0</accession>
<proteinExistence type="predicted"/>
<keyword evidence="2" id="KW-1185">Reference proteome</keyword>
<gene>
    <name evidence="1" type="ORF">dnm_079180</name>
</gene>
<sequence length="38" mass="4664">MQCLRRNKFGIVEISLLLVFMIRCESFNLTTFFYRIIF</sequence>
<evidence type="ECO:0000313" key="2">
    <source>
        <dbReference type="Proteomes" id="UP000663722"/>
    </source>
</evidence>
<name>A0A975GSB0_9BACT</name>
<reference evidence="1" key="1">
    <citation type="journal article" date="2021" name="Microb. Physiol.">
        <title>Proteogenomic Insights into the Physiology of Marine, Sulfate-Reducing, Filamentous Desulfonema limicola and Desulfonema magnum.</title>
        <authorList>
            <person name="Schnaars V."/>
            <person name="Wohlbrand L."/>
            <person name="Scheve S."/>
            <person name="Hinrichs C."/>
            <person name="Reinhardt R."/>
            <person name="Rabus R."/>
        </authorList>
    </citation>
    <scope>NUCLEOTIDE SEQUENCE</scope>
    <source>
        <strain evidence="1">4be13</strain>
    </source>
</reference>
<dbReference type="Proteomes" id="UP000663722">
    <property type="component" value="Chromosome"/>
</dbReference>
<organism evidence="1 2">
    <name type="scientific">Desulfonema magnum</name>
    <dbReference type="NCBI Taxonomy" id="45655"/>
    <lineage>
        <taxon>Bacteria</taxon>
        <taxon>Pseudomonadati</taxon>
        <taxon>Thermodesulfobacteriota</taxon>
        <taxon>Desulfobacteria</taxon>
        <taxon>Desulfobacterales</taxon>
        <taxon>Desulfococcaceae</taxon>
        <taxon>Desulfonema</taxon>
    </lineage>
</organism>